<dbReference type="AlphaFoldDB" id="A0A1Z1WRJ3"/>
<keyword evidence="4" id="KW-1185">Reference proteome</keyword>
<dbReference type="KEGG" id="salf:SMD44_08514"/>
<keyword evidence="1" id="KW-0808">Transferase</keyword>
<dbReference type="CDD" id="cd16936">
    <property type="entry name" value="HATPase_RsbW-like"/>
    <property type="match status" value="1"/>
</dbReference>
<organism evidence="3 4">
    <name type="scientific">Streptomyces alboflavus</name>
    <dbReference type="NCBI Taxonomy" id="67267"/>
    <lineage>
        <taxon>Bacteria</taxon>
        <taxon>Bacillati</taxon>
        <taxon>Actinomycetota</taxon>
        <taxon>Actinomycetes</taxon>
        <taxon>Kitasatosporales</taxon>
        <taxon>Streptomycetaceae</taxon>
        <taxon>Streptomyces</taxon>
    </lineage>
</organism>
<name>A0A1Z1WRJ3_9ACTN</name>
<dbReference type="GO" id="GO:0004674">
    <property type="term" value="F:protein serine/threonine kinase activity"/>
    <property type="evidence" value="ECO:0007669"/>
    <property type="project" value="UniProtKB-KW"/>
</dbReference>
<evidence type="ECO:0000259" key="2">
    <source>
        <dbReference type="Pfam" id="PF13581"/>
    </source>
</evidence>
<dbReference type="SUPFAM" id="SSF55874">
    <property type="entry name" value="ATPase domain of HSP90 chaperone/DNA topoisomerase II/histidine kinase"/>
    <property type="match status" value="1"/>
</dbReference>
<dbReference type="EMBL" id="CP021748">
    <property type="protein sequence ID" value="ARX89027.1"/>
    <property type="molecule type" value="Genomic_DNA"/>
</dbReference>
<reference evidence="3 4" key="1">
    <citation type="submission" date="2017-05" db="EMBL/GenBank/DDBJ databases">
        <title>Streptomyces alboflavus Genome sequencing and assembly.</title>
        <authorList>
            <person name="Wang Y."/>
            <person name="Du B."/>
            <person name="Ding Y."/>
            <person name="Liu H."/>
            <person name="Hou Q."/>
            <person name="Liu K."/>
            <person name="Wang C."/>
            <person name="Yao L."/>
        </authorList>
    </citation>
    <scope>NUCLEOTIDE SEQUENCE [LARGE SCALE GENOMIC DNA]</scope>
    <source>
        <strain evidence="3 4">MDJK44</strain>
    </source>
</reference>
<dbReference type="eggNOG" id="COG2172">
    <property type="taxonomic scope" value="Bacteria"/>
</dbReference>
<accession>A0A1Z1WRJ3</accession>
<dbReference type="InterPro" id="IPR036890">
    <property type="entry name" value="HATPase_C_sf"/>
</dbReference>
<evidence type="ECO:0000313" key="3">
    <source>
        <dbReference type="EMBL" id="ARX89027.1"/>
    </source>
</evidence>
<keyword evidence="1" id="KW-0723">Serine/threonine-protein kinase</keyword>
<proteinExistence type="predicted"/>
<dbReference type="InterPro" id="IPR050267">
    <property type="entry name" value="Anti-sigma-factor_SerPK"/>
</dbReference>
<dbReference type="PANTHER" id="PTHR35526:SF3">
    <property type="entry name" value="ANTI-SIGMA-F FACTOR RSBW"/>
    <property type="match status" value="1"/>
</dbReference>
<dbReference type="Pfam" id="PF13581">
    <property type="entry name" value="HATPase_c_2"/>
    <property type="match status" value="1"/>
</dbReference>
<keyword evidence="1" id="KW-0418">Kinase</keyword>
<evidence type="ECO:0000313" key="4">
    <source>
        <dbReference type="Proteomes" id="UP000195880"/>
    </source>
</evidence>
<feature type="domain" description="Histidine kinase/HSP90-like ATPase" evidence="2">
    <location>
        <begin position="2"/>
        <end position="101"/>
    </location>
</feature>
<dbReference type="Proteomes" id="UP000195880">
    <property type="component" value="Chromosome"/>
</dbReference>
<dbReference type="PANTHER" id="PTHR35526">
    <property type="entry name" value="ANTI-SIGMA-F FACTOR RSBW-RELATED"/>
    <property type="match status" value="1"/>
</dbReference>
<dbReference type="InterPro" id="IPR003594">
    <property type="entry name" value="HATPase_dom"/>
</dbReference>
<protein>
    <recommendedName>
        <fullName evidence="2">Histidine kinase/HSP90-like ATPase domain-containing protein</fullName>
    </recommendedName>
</protein>
<dbReference type="Gene3D" id="3.30.565.10">
    <property type="entry name" value="Histidine kinase-like ATPase, C-terminal domain"/>
    <property type="match status" value="1"/>
</dbReference>
<evidence type="ECO:0000256" key="1">
    <source>
        <dbReference type="ARBA" id="ARBA00022527"/>
    </source>
</evidence>
<gene>
    <name evidence="3" type="ORF">SMD44_08514</name>
</gene>
<dbReference type="STRING" id="67267.GCA_000716675_00490"/>
<sequence length="110" mass="12001">MARDFMAAAGYDDERHRDAVLVVVSELVTNALRHARGVTGLRLSHHDRGLTVSVHDAGTRPPRTLPLDPGRPGGFGLHLVRGLTEGVRVEWRPGGKNVWATVPQPRAGER</sequence>